<evidence type="ECO:0000256" key="1">
    <source>
        <dbReference type="ARBA" id="ARBA00004496"/>
    </source>
</evidence>
<dbReference type="Gene3D" id="3.10.150.10">
    <property type="entry name" value="DNA Polymerase III, subunit A, domain 2"/>
    <property type="match status" value="1"/>
</dbReference>
<keyword evidence="8" id="KW-0239">DNA-directed DNA polymerase</keyword>
<keyword evidence="7" id="KW-0235">DNA replication</keyword>
<dbReference type="GO" id="GO:0009360">
    <property type="term" value="C:DNA polymerase III complex"/>
    <property type="evidence" value="ECO:0007669"/>
    <property type="project" value="InterPro"/>
</dbReference>
<dbReference type="InterPro" id="IPR046938">
    <property type="entry name" value="DNA_clamp_sf"/>
</dbReference>
<evidence type="ECO:0000259" key="13">
    <source>
        <dbReference type="Pfam" id="PF02767"/>
    </source>
</evidence>
<evidence type="ECO:0000256" key="7">
    <source>
        <dbReference type="ARBA" id="ARBA00022705"/>
    </source>
</evidence>
<dbReference type="GO" id="GO:0003677">
    <property type="term" value="F:DNA binding"/>
    <property type="evidence" value="ECO:0007669"/>
    <property type="project" value="UniProtKB-KW"/>
</dbReference>
<evidence type="ECO:0000259" key="12">
    <source>
        <dbReference type="Pfam" id="PF00712"/>
    </source>
</evidence>
<dbReference type="AlphaFoldDB" id="A0A1Q9AML3"/>
<evidence type="ECO:0000256" key="5">
    <source>
        <dbReference type="ARBA" id="ARBA00022679"/>
    </source>
</evidence>
<dbReference type="CDD" id="cd00140">
    <property type="entry name" value="beta_clamp"/>
    <property type="match status" value="1"/>
</dbReference>
<protein>
    <recommendedName>
        <fullName evidence="3">Beta sliding clamp</fullName>
    </recommendedName>
    <alternativeName>
        <fullName evidence="11">Beta-clamp processivity factor</fullName>
    </alternativeName>
    <alternativeName>
        <fullName evidence="10">DNA polymerase III beta sliding clamp subunit</fullName>
    </alternativeName>
</protein>
<dbReference type="STRING" id="1672749.BJF92_11150"/>
<comment type="similarity">
    <text evidence="2">Belongs to the beta sliding clamp family.</text>
</comment>
<evidence type="ECO:0000256" key="11">
    <source>
        <dbReference type="ARBA" id="ARBA00033276"/>
    </source>
</evidence>
<evidence type="ECO:0000256" key="9">
    <source>
        <dbReference type="ARBA" id="ARBA00023125"/>
    </source>
</evidence>
<accession>A0A1Q9AML3</accession>
<feature type="domain" description="DNA polymerase III beta sliding clamp central" evidence="13">
    <location>
        <begin position="125"/>
        <end position="247"/>
    </location>
</feature>
<evidence type="ECO:0000256" key="10">
    <source>
        <dbReference type="ARBA" id="ARBA00030988"/>
    </source>
</evidence>
<dbReference type="InterPro" id="IPR022634">
    <property type="entry name" value="DNA_polIII_beta_N"/>
</dbReference>
<comment type="subcellular location">
    <subcellularLocation>
        <location evidence="1">Cytoplasm</location>
    </subcellularLocation>
</comment>
<dbReference type="Pfam" id="PF00712">
    <property type="entry name" value="DNA_pol3_beta"/>
    <property type="match status" value="1"/>
</dbReference>
<dbReference type="SUPFAM" id="SSF55979">
    <property type="entry name" value="DNA clamp"/>
    <property type="match status" value="2"/>
</dbReference>
<dbReference type="PANTHER" id="PTHR30478:SF0">
    <property type="entry name" value="BETA SLIDING CLAMP"/>
    <property type="match status" value="1"/>
</dbReference>
<evidence type="ECO:0000313" key="14">
    <source>
        <dbReference type="EMBL" id="OLP56640.1"/>
    </source>
</evidence>
<keyword evidence="9" id="KW-0238">DNA-binding</keyword>
<evidence type="ECO:0000256" key="4">
    <source>
        <dbReference type="ARBA" id="ARBA00022490"/>
    </source>
</evidence>
<reference evidence="14 15" key="1">
    <citation type="submission" date="2016-09" db="EMBL/GenBank/DDBJ databases">
        <title>Rhizobium sp. nov., a novel species isolated from the rice rhizosphere.</title>
        <authorList>
            <person name="Zhao J."/>
            <person name="Zhang X."/>
        </authorList>
    </citation>
    <scope>NUCLEOTIDE SEQUENCE [LARGE SCALE GENOMIC DNA]</scope>
    <source>
        <strain evidence="14 15">MH17</strain>
    </source>
</reference>
<dbReference type="Gene3D" id="3.70.10.10">
    <property type="match status" value="1"/>
</dbReference>
<dbReference type="GO" id="GO:0005737">
    <property type="term" value="C:cytoplasm"/>
    <property type="evidence" value="ECO:0007669"/>
    <property type="project" value="UniProtKB-SubCell"/>
</dbReference>
<proteinExistence type="inferred from homology"/>
<evidence type="ECO:0000256" key="2">
    <source>
        <dbReference type="ARBA" id="ARBA00010752"/>
    </source>
</evidence>
<evidence type="ECO:0000256" key="3">
    <source>
        <dbReference type="ARBA" id="ARBA00021035"/>
    </source>
</evidence>
<evidence type="ECO:0000256" key="6">
    <source>
        <dbReference type="ARBA" id="ARBA00022695"/>
    </source>
</evidence>
<evidence type="ECO:0000256" key="8">
    <source>
        <dbReference type="ARBA" id="ARBA00022932"/>
    </source>
</evidence>
<dbReference type="GO" id="GO:0003887">
    <property type="term" value="F:DNA-directed DNA polymerase activity"/>
    <property type="evidence" value="ECO:0007669"/>
    <property type="project" value="UniProtKB-KW"/>
</dbReference>
<feature type="domain" description="DNA polymerase III beta sliding clamp N-terminal" evidence="12">
    <location>
        <begin position="2"/>
        <end position="112"/>
    </location>
</feature>
<keyword evidence="5" id="KW-0808">Transferase</keyword>
<dbReference type="Pfam" id="PF02767">
    <property type="entry name" value="DNA_pol3_beta_2"/>
    <property type="match status" value="1"/>
</dbReference>
<comment type="caution">
    <text evidence="14">The sequence shown here is derived from an EMBL/GenBank/DDBJ whole genome shotgun (WGS) entry which is preliminary data.</text>
</comment>
<organism evidence="14 15">
    <name type="scientific">Xaviernesmea rhizosphaerae</name>
    <dbReference type="NCBI Taxonomy" id="1672749"/>
    <lineage>
        <taxon>Bacteria</taxon>
        <taxon>Pseudomonadati</taxon>
        <taxon>Pseudomonadota</taxon>
        <taxon>Alphaproteobacteria</taxon>
        <taxon>Hyphomicrobiales</taxon>
        <taxon>Rhizobiaceae</taxon>
        <taxon>Rhizobium/Agrobacterium group</taxon>
        <taxon>Xaviernesmea</taxon>
    </lineage>
</organism>
<sequence length="381" mass="41160">MLPALSRVLGAVDRSSKIPILTHVHVVIDDQGLSLRGTNLDIEISARVETAEPGAPRSFALPAVKLREVVNALPEASEITFSDGRGRDHINLSAGKSRYSLPILPGTDFPCMRSTENFAWADMDAELIARGLRRVAHAYDRSEGREYLRGICLHKTRDGDGIDFAATDGLWLAKTTARGDSPAVLPCHDMNKNFPHVIVPGRLAELIAKLLADMKGRCRIAATSNHFAVECDGVEVISKLIDGCFPEYWRMIPGDGKTIVASLSELLGAVRRSCAAMDDGMKDPITLDASEGQMTLQIVGANGTGAQDSVPVEMSDPWSFCAPSGRLLRTLEAMVAIDVELTIAPMGQDNSVLMVRPLGESDDVFLVVYMRPRLHAFGGAA</sequence>
<keyword evidence="4" id="KW-0963">Cytoplasm</keyword>
<dbReference type="GO" id="GO:0006271">
    <property type="term" value="P:DNA strand elongation involved in DNA replication"/>
    <property type="evidence" value="ECO:0007669"/>
    <property type="project" value="TreeGrafter"/>
</dbReference>
<gene>
    <name evidence="14" type="ORF">BJF92_11150</name>
</gene>
<dbReference type="InterPro" id="IPR001001">
    <property type="entry name" value="DNA_polIII_beta"/>
</dbReference>
<dbReference type="OrthoDB" id="8421503at2"/>
<keyword evidence="6" id="KW-0548">Nucleotidyltransferase</keyword>
<dbReference type="InterPro" id="IPR022637">
    <property type="entry name" value="DNA_polIII_beta_cen"/>
</dbReference>
<evidence type="ECO:0000313" key="15">
    <source>
        <dbReference type="Proteomes" id="UP000186143"/>
    </source>
</evidence>
<dbReference type="Proteomes" id="UP000186143">
    <property type="component" value="Unassembled WGS sequence"/>
</dbReference>
<dbReference type="GO" id="GO:0008408">
    <property type="term" value="F:3'-5' exonuclease activity"/>
    <property type="evidence" value="ECO:0007669"/>
    <property type="project" value="InterPro"/>
</dbReference>
<name>A0A1Q9AML3_9HYPH</name>
<dbReference type="SMART" id="SM00480">
    <property type="entry name" value="POL3Bc"/>
    <property type="match status" value="1"/>
</dbReference>
<dbReference type="PANTHER" id="PTHR30478">
    <property type="entry name" value="DNA POLYMERASE III SUBUNIT BETA"/>
    <property type="match status" value="1"/>
</dbReference>
<dbReference type="EMBL" id="MKIO01000021">
    <property type="protein sequence ID" value="OLP56640.1"/>
    <property type="molecule type" value="Genomic_DNA"/>
</dbReference>